<gene>
    <name evidence="3" type="ORF">HLB29_03650</name>
</gene>
<dbReference type="InterPro" id="IPR000873">
    <property type="entry name" value="AMP-dep_synth/lig_dom"/>
</dbReference>
<dbReference type="NCBIfam" id="TIGR01733">
    <property type="entry name" value="AA-adenyl-dom"/>
    <property type="match status" value="1"/>
</dbReference>
<dbReference type="Pfam" id="PF13193">
    <property type="entry name" value="AMP-binding_C"/>
    <property type="match status" value="1"/>
</dbReference>
<dbReference type="SUPFAM" id="SSF56801">
    <property type="entry name" value="Acetyl-CoA synthetase-like"/>
    <property type="match status" value="1"/>
</dbReference>
<evidence type="ECO:0000259" key="2">
    <source>
        <dbReference type="Pfam" id="PF13193"/>
    </source>
</evidence>
<dbReference type="PANTHER" id="PTHR45527">
    <property type="entry name" value="NONRIBOSOMAL PEPTIDE SYNTHETASE"/>
    <property type="match status" value="1"/>
</dbReference>
<evidence type="ECO:0000313" key="4">
    <source>
        <dbReference type="Proteomes" id="UP000713904"/>
    </source>
</evidence>
<comment type="caution">
    <text evidence="3">The sequence shown here is derived from an EMBL/GenBank/DDBJ whole genome shotgun (WGS) entry which is preliminary data.</text>
</comment>
<evidence type="ECO:0000313" key="3">
    <source>
        <dbReference type="EMBL" id="MBC2575774.1"/>
    </source>
</evidence>
<protein>
    <submittedName>
        <fullName evidence="3">Amino acid adenylation domain-containing protein</fullName>
    </submittedName>
</protein>
<dbReference type="Proteomes" id="UP000713904">
    <property type="component" value="Unassembled WGS sequence"/>
</dbReference>
<dbReference type="PANTHER" id="PTHR45527:SF1">
    <property type="entry name" value="FATTY ACID SYNTHASE"/>
    <property type="match status" value="1"/>
</dbReference>
<name>A0ABR6TK42_9FIRM</name>
<dbReference type="Gene3D" id="3.40.50.980">
    <property type="match status" value="2"/>
</dbReference>
<dbReference type="Gene3D" id="2.30.38.10">
    <property type="entry name" value="Luciferase, Domain 3"/>
    <property type="match status" value="1"/>
</dbReference>
<dbReference type="SUPFAM" id="SSF52777">
    <property type="entry name" value="CoA-dependent acyltransferases"/>
    <property type="match status" value="1"/>
</dbReference>
<keyword evidence="4" id="KW-1185">Reference proteome</keyword>
<dbReference type="InterPro" id="IPR045851">
    <property type="entry name" value="AMP-bd_C_sf"/>
</dbReference>
<sequence>MGKNRHYNLAKKYWDNLLKDYITLARFPNDFFKDDTGKFNMIQKTLKKSTYSRILLLCDENNLNIDAFLDTIFGIVLQRFTYEDDVVFGKNNILLPVRIKTDDSNIKFIDFCKNIDKQESRSHEFDYYMMSSAGYKNSLNDKLINTAFIFNVFNDSFLSNEQVKKLDLYLNVSINNGLRLKLMYKQCFYDKRTARSIIYLFKYIIAQVIENPNIKLKDIQNMKREHKEEILRVQEDNIFEFDRNISYIDLFKKQARKTPDNIAVSDCKSDITYSEVDKVTDKIAAYLNYMGIEDGDTVAVLQERTVNVVLAAISIMKAGAVFFPIDRANPDERLGYLLEDGDVKIILTCDSLFEKINNRYGEYIVISMDDIKVMEKTYELPVHKIDCRQEAYRISTSGTTGRPKCISIRHESLLNMCHYSNDYINANQYDRCGVYLSFSFDAIMKQIFPYLLIGACVDILPEEARVNEYEIEKYCLEKKITILALPAIIGKLFMVNCECESLRVLQVGGDKFKGFKERKYKIYNEYGPAEFTVLCTQFLVDKYYEQVPVGRPIYNTEAYILDKNNNVCAIGVPGELCLSGVQIANGYLNKEEKNKLVFVDNPFAHNRDTKKMYRTGDLAKWIDVDGTISVLGRMDSQIKINGIRIEIFEIENMINMIPEIKNSVVVKRESKYGEEYLDAYFVPFDDYYNPEKVREFLKKNLPPHMIPKNITRLCVLPVTPIGKVDKKGLPFV</sequence>
<dbReference type="InterPro" id="IPR025110">
    <property type="entry name" value="AMP-bd_C"/>
</dbReference>
<dbReference type="RefSeq" id="WP_185623801.1">
    <property type="nucleotide sequence ID" value="NZ_JAGGLE010000002.1"/>
</dbReference>
<evidence type="ECO:0000259" key="1">
    <source>
        <dbReference type="Pfam" id="PF00501"/>
    </source>
</evidence>
<organism evidence="3 4">
    <name type="scientific">Peptostreptococcus canis</name>
    <dbReference type="NCBI Taxonomy" id="1159213"/>
    <lineage>
        <taxon>Bacteria</taxon>
        <taxon>Bacillati</taxon>
        <taxon>Bacillota</taxon>
        <taxon>Clostridia</taxon>
        <taxon>Peptostreptococcales</taxon>
        <taxon>Peptostreptococcaceae</taxon>
        <taxon>Peptostreptococcus</taxon>
    </lineage>
</organism>
<dbReference type="InterPro" id="IPR010071">
    <property type="entry name" value="AA_adenyl_dom"/>
</dbReference>
<accession>A0ABR6TK42</accession>
<proteinExistence type="predicted"/>
<dbReference type="Gene3D" id="3.30.559.30">
    <property type="entry name" value="Nonribosomal peptide synthetase, condensation domain"/>
    <property type="match status" value="2"/>
</dbReference>
<reference evidence="3 4" key="1">
    <citation type="submission" date="2020-05" db="EMBL/GenBank/DDBJ databases">
        <title>Draft genome of xy-202 and genomic insight in genome of the genus Peptostreptococcus.</title>
        <authorList>
            <person name="Zhang Z."/>
        </authorList>
    </citation>
    <scope>NUCLEOTIDE SEQUENCE [LARGE SCALE GENOMIC DNA]</scope>
    <source>
        <strain evidence="3 4">DSM 27025</strain>
    </source>
</reference>
<feature type="domain" description="AMP-binding enzyme C-terminal" evidence="2">
    <location>
        <begin position="649"/>
        <end position="723"/>
    </location>
</feature>
<dbReference type="Pfam" id="PF00501">
    <property type="entry name" value="AMP-binding"/>
    <property type="match status" value="1"/>
</dbReference>
<feature type="domain" description="AMP-dependent synthetase/ligase" evidence="1">
    <location>
        <begin position="251"/>
        <end position="588"/>
    </location>
</feature>
<dbReference type="EMBL" id="JABGBW010000002">
    <property type="protein sequence ID" value="MBC2575774.1"/>
    <property type="molecule type" value="Genomic_DNA"/>
</dbReference>
<dbReference type="Gene3D" id="3.30.300.30">
    <property type="match status" value="1"/>
</dbReference>
<dbReference type="CDD" id="cd05930">
    <property type="entry name" value="A_NRPS"/>
    <property type="match status" value="1"/>
</dbReference>